<reference evidence="13" key="1">
    <citation type="submission" date="2023-05" db="EMBL/GenBank/DDBJ databases">
        <title>Nepenthes gracilis genome sequencing.</title>
        <authorList>
            <person name="Fukushima K."/>
        </authorList>
    </citation>
    <scope>NUCLEOTIDE SEQUENCE</scope>
    <source>
        <strain evidence="13">SING2019-196</strain>
    </source>
</reference>
<keyword evidence="5" id="KW-0812">Transmembrane</keyword>
<evidence type="ECO:0000256" key="12">
    <source>
        <dbReference type="SAM" id="SignalP"/>
    </source>
</evidence>
<dbReference type="FunFam" id="3.90.550.10:FF:000024">
    <property type="entry name" value="Hexosyltransferase"/>
    <property type="match status" value="1"/>
</dbReference>
<dbReference type="Pfam" id="PF01501">
    <property type="entry name" value="Glyco_transf_8"/>
    <property type="match status" value="1"/>
</dbReference>
<evidence type="ECO:0000256" key="1">
    <source>
        <dbReference type="ARBA" id="ARBA00004877"/>
    </source>
</evidence>
<evidence type="ECO:0000256" key="8">
    <source>
        <dbReference type="ARBA" id="ARBA00023136"/>
    </source>
</evidence>
<dbReference type="InterPro" id="IPR050748">
    <property type="entry name" value="Glycosyltrans_8_dom-fam"/>
</dbReference>
<evidence type="ECO:0000313" key="14">
    <source>
        <dbReference type="Proteomes" id="UP001279734"/>
    </source>
</evidence>
<accession>A0AAD3Y5N5</accession>
<feature type="chain" id="PRO_5042142799" description="Hexosyltransferase" evidence="12">
    <location>
        <begin position="25"/>
        <end position="351"/>
    </location>
</feature>
<gene>
    <name evidence="13" type="ORF">Nepgr_030298</name>
</gene>
<evidence type="ECO:0000256" key="11">
    <source>
        <dbReference type="RuleBase" id="RU362027"/>
    </source>
</evidence>
<keyword evidence="8" id="KW-0472">Membrane</keyword>
<proteinExistence type="inferred from homology"/>
<organism evidence="13 14">
    <name type="scientific">Nepenthes gracilis</name>
    <name type="common">Slender pitcher plant</name>
    <dbReference type="NCBI Taxonomy" id="150966"/>
    <lineage>
        <taxon>Eukaryota</taxon>
        <taxon>Viridiplantae</taxon>
        <taxon>Streptophyta</taxon>
        <taxon>Embryophyta</taxon>
        <taxon>Tracheophyta</taxon>
        <taxon>Spermatophyta</taxon>
        <taxon>Magnoliopsida</taxon>
        <taxon>eudicotyledons</taxon>
        <taxon>Gunneridae</taxon>
        <taxon>Pentapetalae</taxon>
        <taxon>Caryophyllales</taxon>
        <taxon>Nepenthaceae</taxon>
        <taxon>Nepenthes</taxon>
    </lineage>
</organism>
<keyword evidence="12" id="KW-0732">Signal</keyword>
<sequence>MAFGRSSTPLPFLGLLSYLLLHHAATTAGIRLSPEQKPPPNNLPAGFREAPAFVNAASCGSHDDDKIHISMTLDGNYLRGTMAAIFSTLQHSTCPENLVFHFLAAGLENEIQSTMSSTFPYLTFKIYRFDSNRVRGKISKSIRQALDQPLNYARIYLADILPPNVGRVVYLDSDVIVFDDISKLWEVEMGGRVVAAPEYCHANFPYYFTDAFWSDSNLARTFEGRKPCYFNTGVMVLDVDKWKKEGFTQRVEGWMMVQKEKRIYELGSLPPFLLVLAGNIKAVDHRWNQHGLGGDNLEGRCRSIHPGPVSLLHWSGKGKPWLRLDSRKPCPVDHLWAPYDLYGVPRARLED</sequence>
<evidence type="ECO:0000256" key="4">
    <source>
        <dbReference type="ARBA" id="ARBA00022679"/>
    </source>
</evidence>
<keyword evidence="7" id="KW-1133">Transmembrane helix</keyword>
<dbReference type="PANTHER" id="PTHR13778">
    <property type="entry name" value="GLYCOSYLTRANSFERASE 8 DOMAIN-CONTAINING PROTEIN"/>
    <property type="match status" value="1"/>
</dbReference>
<dbReference type="EMBL" id="BSYO01000034">
    <property type="protein sequence ID" value="GMH28455.1"/>
    <property type="molecule type" value="Genomic_DNA"/>
</dbReference>
<feature type="signal peptide" evidence="12">
    <location>
        <begin position="1"/>
        <end position="24"/>
    </location>
</feature>
<dbReference type="PANTHER" id="PTHR13778:SF5">
    <property type="entry name" value="HEXOSYLTRANSFERASE"/>
    <property type="match status" value="1"/>
</dbReference>
<comment type="subcellular location">
    <subcellularLocation>
        <location evidence="10">Endomembrane system</location>
        <topology evidence="10">Single-pass type II membrane protein</topology>
    </subcellularLocation>
</comment>
<comment type="similarity">
    <text evidence="2 11">Belongs to the glycosyltransferase 8 family.</text>
</comment>
<dbReference type="GO" id="GO:0016757">
    <property type="term" value="F:glycosyltransferase activity"/>
    <property type="evidence" value="ECO:0007669"/>
    <property type="project" value="UniProtKB-KW"/>
</dbReference>
<name>A0AAD3Y5N5_NEPGR</name>
<keyword evidence="3" id="KW-0328">Glycosyltransferase</keyword>
<dbReference type="EC" id="2.4.1.-" evidence="11"/>
<evidence type="ECO:0000256" key="10">
    <source>
        <dbReference type="ARBA" id="ARBA00060399"/>
    </source>
</evidence>
<dbReference type="Gene3D" id="3.90.550.10">
    <property type="entry name" value="Spore Coat Polysaccharide Biosynthesis Protein SpsA, Chain A"/>
    <property type="match status" value="1"/>
</dbReference>
<evidence type="ECO:0000256" key="6">
    <source>
        <dbReference type="ARBA" id="ARBA00022968"/>
    </source>
</evidence>
<evidence type="ECO:0000256" key="5">
    <source>
        <dbReference type="ARBA" id="ARBA00022692"/>
    </source>
</evidence>
<evidence type="ECO:0000256" key="9">
    <source>
        <dbReference type="ARBA" id="ARBA00023180"/>
    </source>
</evidence>
<keyword evidence="9" id="KW-0325">Glycoprotein</keyword>
<keyword evidence="6" id="KW-0735">Signal-anchor</keyword>
<comment type="pathway">
    <text evidence="1">Glycan metabolism; pectin biosynthesis.</text>
</comment>
<evidence type="ECO:0000256" key="3">
    <source>
        <dbReference type="ARBA" id="ARBA00022676"/>
    </source>
</evidence>
<keyword evidence="14" id="KW-1185">Reference proteome</keyword>
<evidence type="ECO:0000256" key="2">
    <source>
        <dbReference type="ARBA" id="ARBA00006351"/>
    </source>
</evidence>
<dbReference type="AlphaFoldDB" id="A0AAD3Y5N5"/>
<protein>
    <recommendedName>
        <fullName evidence="11">Hexosyltransferase</fullName>
        <ecNumber evidence="11">2.4.1.-</ecNumber>
    </recommendedName>
</protein>
<evidence type="ECO:0000256" key="7">
    <source>
        <dbReference type="ARBA" id="ARBA00022989"/>
    </source>
</evidence>
<dbReference type="SUPFAM" id="SSF53448">
    <property type="entry name" value="Nucleotide-diphospho-sugar transferases"/>
    <property type="match status" value="1"/>
</dbReference>
<keyword evidence="4" id="KW-0808">Transferase</keyword>
<evidence type="ECO:0000313" key="13">
    <source>
        <dbReference type="EMBL" id="GMH28455.1"/>
    </source>
</evidence>
<dbReference type="InterPro" id="IPR029044">
    <property type="entry name" value="Nucleotide-diphossugar_trans"/>
</dbReference>
<comment type="caution">
    <text evidence="13">The sequence shown here is derived from an EMBL/GenBank/DDBJ whole genome shotgun (WGS) entry which is preliminary data.</text>
</comment>
<dbReference type="InterPro" id="IPR002495">
    <property type="entry name" value="Glyco_trans_8"/>
</dbReference>
<dbReference type="Proteomes" id="UP001279734">
    <property type="component" value="Unassembled WGS sequence"/>
</dbReference>
<dbReference type="GO" id="GO:0005794">
    <property type="term" value="C:Golgi apparatus"/>
    <property type="evidence" value="ECO:0007669"/>
    <property type="project" value="TreeGrafter"/>
</dbReference>